<accession>A0A0R1UDA6</accession>
<dbReference type="AlphaFoldDB" id="A0A0R1UDA6"/>
<protein>
    <submittedName>
        <fullName evidence="3">Site-specific DNA-methyltransferase (Adenine-specific)</fullName>
    </submittedName>
</protein>
<keyword evidence="3" id="KW-0489">Methyltransferase</keyword>
<feature type="domain" description="YtxK-like N-terminal helical" evidence="2">
    <location>
        <begin position="5"/>
        <end position="69"/>
    </location>
</feature>
<comment type="caution">
    <text evidence="3">The sequence shown here is derived from an EMBL/GenBank/DDBJ whole genome shotgun (WGS) entry which is preliminary data.</text>
</comment>
<dbReference type="InterPro" id="IPR003356">
    <property type="entry name" value="DNA_methylase_A-5"/>
</dbReference>
<reference evidence="3 4" key="1">
    <citation type="journal article" date="2015" name="Genome Announc.">
        <title>Expanding the biotechnology potential of lactobacilli through comparative genomics of 213 strains and associated genera.</title>
        <authorList>
            <person name="Sun Z."/>
            <person name="Harris H.M."/>
            <person name="McCann A."/>
            <person name="Guo C."/>
            <person name="Argimon S."/>
            <person name="Zhang W."/>
            <person name="Yang X."/>
            <person name="Jeffery I.B."/>
            <person name="Cooney J.C."/>
            <person name="Kagawa T.F."/>
            <person name="Liu W."/>
            <person name="Song Y."/>
            <person name="Salvetti E."/>
            <person name="Wrobel A."/>
            <person name="Rasinkangas P."/>
            <person name="Parkhill J."/>
            <person name="Rea M.C."/>
            <person name="O'Sullivan O."/>
            <person name="Ritari J."/>
            <person name="Douillard F.P."/>
            <person name="Paul Ross R."/>
            <person name="Yang R."/>
            <person name="Briner A.E."/>
            <person name="Felis G.E."/>
            <person name="de Vos W.M."/>
            <person name="Barrangou R."/>
            <person name="Klaenhammer T.R."/>
            <person name="Caufield P.W."/>
            <person name="Cui Y."/>
            <person name="Zhang H."/>
            <person name="O'Toole P.W."/>
        </authorList>
    </citation>
    <scope>NUCLEOTIDE SEQUENCE [LARGE SCALE GENOMIC DNA]</scope>
    <source>
        <strain evidence="3 4">DSM 16043</strain>
    </source>
</reference>
<dbReference type="Gene3D" id="3.40.50.150">
    <property type="entry name" value="Vaccinia Virus protein VP39"/>
    <property type="match status" value="1"/>
</dbReference>
<dbReference type="OrthoDB" id="9788159at2"/>
<keyword evidence="3" id="KW-0808">Transferase</keyword>
<evidence type="ECO:0000259" key="2">
    <source>
        <dbReference type="Pfam" id="PF21106"/>
    </source>
</evidence>
<dbReference type="Gene3D" id="1.10.150.470">
    <property type="match status" value="1"/>
</dbReference>
<gene>
    <name evidence="3" type="ORF">FC46_GL000709</name>
</gene>
<dbReference type="GO" id="GO:0032259">
    <property type="term" value="P:methylation"/>
    <property type="evidence" value="ECO:0007669"/>
    <property type="project" value="UniProtKB-KW"/>
</dbReference>
<dbReference type="STRING" id="1423763.FC46_GL000709"/>
<feature type="domain" description="DNA methylase adenine-specific" evidence="1">
    <location>
        <begin position="84"/>
        <end position="307"/>
    </location>
</feature>
<dbReference type="GO" id="GO:0003677">
    <property type="term" value="F:DNA binding"/>
    <property type="evidence" value="ECO:0007669"/>
    <property type="project" value="InterPro"/>
</dbReference>
<dbReference type="Pfam" id="PF21106">
    <property type="entry name" value="YtxK_like"/>
    <property type="match status" value="1"/>
</dbReference>
<dbReference type="PANTHER" id="PTHR41313">
    <property type="entry name" value="ADENINE-SPECIFIC METHYLTRANSFERASE"/>
    <property type="match status" value="1"/>
</dbReference>
<dbReference type="PANTHER" id="PTHR41313:SF1">
    <property type="entry name" value="DNA METHYLASE ADENINE-SPECIFIC DOMAIN-CONTAINING PROTEIN"/>
    <property type="match status" value="1"/>
</dbReference>
<dbReference type="CDD" id="cd02440">
    <property type="entry name" value="AdoMet_MTases"/>
    <property type="match status" value="1"/>
</dbReference>
<dbReference type="RefSeq" id="WP_057797241.1">
    <property type="nucleotide sequence ID" value="NZ_AZFM01000002.1"/>
</dbReference>
<evidence type="ECO:0000313" key="4">
    <source>
        <dbReference type="Proteomes" id="UP000051036"/>
    </source>
</evidence>
<evidence type="ECO:0000259" key="1">
    <source>
        <dbReference type="Pfam" id="PF02384"/>
    </source>
</evidence>
<dbReference type="GO" id="GO:0008170">
    <property type="term" value="F:N-methyltransferase activity"/>
    <property type="evidence" value="ECO:0007669"/>
    <property type="project" value="InterPro"/>
</dbReference>
<dbReference type="EMBL" id="AZFM01000002">
    <property type="protein sequence ID" value="KRL91409.1"/>
    <property type="molecule type" value="Genomic_DNA"/>
</dbReference>
<dbReference type="InterPro" id="IPR048375">
    <property type="entry name" value="YtxK-like_N"/>
</dbReference>
<organism evidence="3 4">
    <name type="scientific">Lactobacillus kalixensis DSM 16043</name>
    <dbReference type="NCBI Taxonomy" id="1423763"/>
    <lineage>
        <taxon>Bacteria</taxon>
        <taxon>Bacillati</taxon>
        <taxon>Bacillota</taxon>
        <taxon>Bacilli</taxon>
        <taxon>Lactobacillales</taxon>
        <taxon>Lactobacillaceae</taxon>
        <taxon>Lactobacillus</taxon>
    </lineage>
</organism>
<dbReference type="PIRSF" id="PIRSF026567">
    <property type="entry name" value="Adenine_mtase_bact_prd"/>
    <property type="match status" value="1"/>
</dbReference>
<evidence type="ECO:0000313" key="3">
    <source>
        <dbReference type="EMBL" id="KRL91409.1"/>
    </source>
</evidence>
<dbReference type="InterPro" id="IPR052933">
    <property type="entry name" value="DNA_Protect_Modify"/>
</dbReference>
<name>A0A0R1UDA6_9LACO</name>
<sequence length="334" mass="38062">MENFEKIFNQFLQCITVLQDDLNVSFGEALTETFDNLENGKIKVENGAPDEKTVQKLSQLYQALNYEKLPRKTKVLVFNYLTLKALNEDNRNANQMPTPPVLATVMALMMQKLLPKDKQLEVVDPAIGTGSLLYSVINQLIAENHSKNNYNLVGIDNDETILDYADIAAHLNGLDIELFCQDAIMPWMSKPADAIISDLPIGYYPLDNNAKSFDLRAEKGHSYAHFLFVEQIVRNLKPGGFAFLLVPRIMISGQDRDQFMPWLSKKVYLDAIIDLPDDMFKNKFNQKSILVFQNHGENAVSRDVLLTKLGSLKREDSLVDFNIKLNEWYTKPNH</sequence>
<dbReference type="Proteomes" id="UP000051036">
    <property type="component" value="Unassembled WGS sequence"/>
</dbReference>
<dbReference type="Pfam" id="PF02384">
    <property type="entry name" value="N6_Mtase"/>
    <property type="match status" value="1"/>
</dbReference>
<dbReference type="InterPro" id="IPR029063">
    <property type="entry name" value="SAM-dependent_MTases_sf"/>
</dbReference>
<dbReference type="SUPFAM" id="SSF53335">
    <property type="entry name" value="S-adenosyl-L-methionine-dependent methyltransferases"/>
    <property type="match status" value="1"/>
</dbReference>
<keyword evidence="4" id="KW-1185">Reference proteome</keyword>
<dbReference type="InterPro" id="IPR016843">
    <property type="entry name" value="S-AdoMet-dep_Ade-MeTrfase_prd"/>
</dbReference>
<dbReference type="PRINTS" id="PR00507">
    <property type="entry name" value="N12N6MTFRASE"/>
</dbReference>
<dbReference type="PATRIC" id="fig|1423763.3.peg.713"/>
<proteinExistence type="predicted"/>